<feature type="chain" id="PRO_5035725987" evidence="1">
    <location>
        <begin position="20"/>
        <end position="532"/>
    </location>
</feature>
<evidence type="ECO:0000256" key="1">
    <source>
        <dbReference type="SAM" id="SignalP"/>
    </source>
</evidence>
<feature type="signal peptide" evidence="1">
    <location>
        <begin position="1"/>
        <end position="19"/>
    </location>
</feature>
<comment type="caution">
    <text evidence="2">The sequence shown here is derived from an EMBL/GenBank/DDBJ whole genome shotgun (WGS) entry which is preliminary data.</text>
</comment>
<dbReference type="Proteomes" id="UP000494206">
    <property type="component" value="Unassembled WGS sequence"/>
</dbReference>
<organism evidence="2 3">
    <name type="scientific">Caenorhabditis bovis</name>
    <dbReference type="NCBI Taxonomy" id="2654633"/>
    <lineage>
        <taxon>Eukaryota</taxon>
        <taxon>Metazoa</taxon>
        <taxon>Ecdysozoa</taxon>
        <taxon>Nematoda</taxon>
        <taxon>Chromadorea</taxon>
        <taxon>Rhabditida</taxon>
        <taxon>Rhabditina</taxon>
        <taxon>Rhabditomorpha</taxon>
        <taxon>Rhabditoidea</taxon>
        <taxon>Rhabditidae</taxon>
        <taxon>Peloderinae</taxon>
        <taxon>Caenorhabditis</taxon>
    </lineage>
</organism>
<proteinExistence type="predicted"/>
<reference evidence="2 3" key="1">
    <citation type="submission" date="2020-04" db="EMBL/GenBank/DDBJ databases">
        <authorList>
            <person name="Laetsch R D."/>
            <person name="Stevens L."/>
            <person name="Kumar S."/>
            <person name="Blaxter L. M."/>
        </authorList>
    </citation>
    <scope>NUCLEOTIDE SEQUENCE [LARGE SCALE GENOMIC DNA]</scope>
</reference>
<dbReference type="AlphaFoldDB" id="A0A8S1E6Y4"/>
<keyword evidence="1" id="KW-0732">Signal</keyword>
<evidence type="ECO:0000313" key="3">
    <source>
        <dbReference type="Proteomes" id="UP000494206"/>
    </source>
</evidence>
<dbReference type="EMBL" id="CADEPM010000001">
    <property type="protein sequence ID" value="CAB3396650.1"/>
    <property type="molecule type" value="Genomic_DNA"/>
</dbReference>
<gene>
    <name evidence="2" type="ORF">CBOVIS_LOCUS173</name>
</gene>
<name>A0A8S1E6Y4_9PELO</name>
<sequence>MFATLPIISLVVVIASASSAPSDDGCSMADVFRAAEKSLNGEQKEILKNGLMEQCWELLKEALNDEDRYQKLREAYEKDDEGKEAIKMAYRQFEHGRSEINEMVFETKDACFELWNIPMFDLPIADEKPLMAILHKLNVTDYPLAQYKVDHDWDLFKREAFFQMVIEVQPMECRNRHFRTKCEQLFGKSTIREVVRNESLHGMASTVKYLCEANEKLELKWKKQNEQKTGEKWRAEIGKAFRWMTKPLRFGATWLLENEKLFDLAWFTARSYQFLSNDFRVVLPWYYVPAINKFREICSSAERYVLRLHSSQKLSRKDKFEKVLEKLENGHLAVFGISESEAIRMAHMCRRVEEVRRWNMYQDDEETARINNDLMEIFDGVFGDEETVWAAETVEKRIAVIDELAHSSIRRPKTIEAMNRMLDYCNKTIGRTIVSNGIDRKAAQRYWHFGQLNPKWASEGQCVAPDVHQQLVYTFDQTNNNNVQGIEPLCHLAIEVKCRTMHGMIKTIGRRRDSKGFYQQMLRNINHYDDFY</sequence>
<evidence type="ECO:0000313" key="2">
    <source>
        <dbReference type="EMBL" id="CAB3396650.1"/>
    </source>
</evidence>
<keyword evidence="3" id="KW-1185">Reference proteome</keyword>
<protein>
    <submittedName>
        <fullName evidence="2">Uncharacterized protein</fullName>
    </submittedName>
</protein>
<accession>A0A8S1E6Y4</accession>